<evidence type="ECO:0000313" key="1">
    <source>
        <dbReference type="EMBL" id="KAI3935029.1"/>
    </source>
</evidence>
<evidence type="ECO:0000313" key="2">
    <source>
        <dbReference type="Proteomes" id="UP001202328"/>
    </source>
</evidence>
<dbReference type="Proteomes" id="UP001202328">
    <property type="component" value="Unassembled WGS sequence"/>
</dbReference>
<organism evidence="1 2">
    <name type="scientific">Papaver atlanticum</name>
    <dbReference type="NCBI Taxonomy" id="357466"/>
    <lineage>
        <taxon>Eukaryota</taxon>
        <taxon>Viridiplantae</taxon>
        <taxon>Streptophyta</taxon>
        <taxon>Embryophyta</taxon>
        <taxon>Tracheophyta</taxon>
        <taxon>Spermatophyta</taxon>
        <taxon>Magnoliopsida</taxon>
        <taxon>Ranunculales</taxon>
        <taxon>Papaveraceae</taxon>
        <taxon>Papaveroideae</taxon>
        <taxon>Papaver</taxon>
    </lineage>
</organism>
<gene>
    <name evidence="1" type="ORF">MKW98_009948</name>
</gene>
<accession>A0AAD4T3C4</accession>
<proteinExistence type="predicted"/>
<protein>
    <submittedName>
        <fullName evidence="1">Uncharacterized protein</fullName>
    </submittedName>
</protein>
<name>A0AAD4T3C4_9MAGN</name>
<sequence>MYFSLENCVFCCFAVELRYLLPIFTLSFNNLFCVWFTKPPPEIIITPFGGFSPQQLTGDSKAGEALVIKFGSFERNQTAKVWGLELHLIDQEFVGYWT</sequence>
<dbReference type="EMBL" id="JAJJMB010006318">
    <property type="protein sequence ID" value="KAI3935029.1"/>
    <property type="molecule type" value="Genomic_DNA"/>
</dbReference>
<reference evidence="1" key="1">
    <citation type="submission" date="2022-04" db="EMBL/GenBank/DDBJ databases">
        <title>A functionally conserved STORR gene fusion in Papaver species that diverged 16.8 million years ago.</title>
        <authorList>
            <person name="Catania T."/>
        </authorList>
    </citation>
    <scope>NUCLEOTIDE SEQUENCE</scope>
    <source>
        <strain evidence="1">S-188037</strain>
    </source>
</reference>
<dbReference type="AlphaFoldDB" id="A0AAD4T3C4"/>
<comment type="caution">
    <text evidence="1">The sequence shown here is derived from an EMBL/GenBank/DDBJ whole genome shotgun (WGS) entry which is preliminary data.</text>
</comment>
<keyword evidence="2" id="KW-1185">Reference proteome</keyword>